<proteinExistence type="predicted"/>
<dbReference type="RefSeq" id="WP_275579466.1">
    <property type="nucleotide sequence ID" value="NZ_CAJMWM010000001.1"/>
</dbReference>
<protein>
    <submittedName>
        <fullName evidence="1">Uncharacterized protein</fullName>
    </submittedName>
</protein>
<accession>A0A653F2T9</accession>
<gene>
    <name evidence="1" type="ORF">BIN_B_05328</name>
</gene>
<organism evidence="1">
    <name type="scientific">Mycobacterium riyadhense</name>
    <dbReference type="NCBI Taxonomy" id="486698"/>
    <lineage>
        <taxon>Bacteria</taxon>
        <taxon>Bacillati</taxon>
        <taxon>Actinomycetota</taxon>
        <taxon>Actinomycetes</taxon>
        <taxon>Mycobacteriales</taxon>
        <taxon>Mycobacteriaceae</taxon>
        <taxon>Mycobacterium</taxon>
    </lineage>
</organism>
<sequence>MTRVVVDLAVARHLADIAVAHYRRAGGRPVSLRGHLYPAGKK</sequence>
<evidence type="ECO:0000313" key="1">
    <source>
        <dbReference type="EMBL" id="VTP03958.1"/>
    </source>
</evidence>
<dbReference type="AlphaFoldDB" id="A0A653F2T9"/>
<reference evidence="1" key="1">
    <citation type="submission" date="2019-05" db="EMBL/GenBank/DDBJ databases">
        <authorList>
            <person name="Naeem R."/>
            <person name="Antony C."/>
            <person name="Guan Q."/>
        </authorList>
    </citation>
    <scope>NUCLEOTIDE SEQUENCE</scope>
    <source>
        <strain evidence="1">2</strain>
    </source>
</reference>
<name>A0A653F2T9_9MYCO</name>
<dbReference type="EMBL" id="LR589179">
    <property type="protein sequence ID" value="VTP03958.1"/>
    <property type="molecule type" value="Genomic_DNA"/>
</dbReference>